<dbReference type="AlphaFoldDB" id="D4XEW3"/>
<reference evidence="2" key="1">
    <citation type="submission" date="2010-03" db="EMBL/GenBank/DDBJ databases">
        <title>Complete sequence of Mobiluncus curtisii ATCC 43063.</title>
        <authorList>
            <person name="Muzny D."/>
            <person name="Qin X."/>
            <person name="Deng J."/>
            <person name="Jiang H."/>
            <person name="Liu Y."/>
            <person name="Qu J."/>
            <person name="Song X.-Z."/>
            <person name="Zhang L."/>
            <person name="Thornton R."/>
            <person name="Coyle M."/>
            <person name="Francisco L."/>
            <person name="Jackson L."/>
            <person name="Javaid M."/>
            <person name="Korchina V."/>
            <person name="Kovar C."/>
            <person name="Mata R."/>
            <person name="Mathew T."/>
            <person name="Ngo R."/>
            <person name="Nguyen L."/>
            <person name="Nguyen N."/>
            <person name="Okwuonu G."/>
            <person name="Ongeri F."/>
            <person name="Pham C."/>
            <person name="Simmons D."/>
            <person name="Wilczek-Boney K."/>
            <person name="Hale W."/>
            <person name="Jakkamsetti A."/>
            <person name="Pham P."/>
            <person name="Ruth R."/>
            <person name="San Lucas F."/>
            <person name="Warren J."/>
            <person name="Zhang J."/>
            <person name="Zhao Z."/>
            <person name="Zhou C."/>
            <person name="Zhu D."/>
            <person name="Lee S."/>
            <person name="Bess C."/>
            <person name="Blankenburg K."/>
            <person name="Forbes L."/>
            <person name="Fu Q."/>
            <person name="Gubbala S."/>
            <person name="Hirani K."/>
            <person name="Jayaseelan J.C."/>
            <person name="Lara F."/>
            <person name="Munidasa M."/>
            <person name="Palculict T."/>
            <person name="Patil S."/>
            <person name="Pu L.-L."/>
            <person name="Saada N."/>
            <person name="Tang L."/>
            <person name="Weissenberger G."/>
            <person name="Zhu Y."/>
            <person name="Hemphill L."/>
            <person name="Shang Y."/>
            <person name="Youmans B."/>
            <person name="Ayvaz T."/>
            <person name="Ross M."/>
            <person name="Santibanez J."/>
            <person name="Aqrawi P."/>
            <person name="Gross S."/>
            <person name="Joshi V."/>
            <person name="Fowler G."/>
            <person name="Nazareth L."/>
            <person name="Reid J."/>
            <person name="Worley K."/>
            <person name="Petrosino J."/>
            <person name="Highlander S."/>
            <person name="Gibbs R."/>
            <person name="Gibbs R."/>
        </authorList>
    </citation>
    <scope>NUCLEOTIDE SEQUENCE [LARGE SCALE GENOMIC DNA]</scope>
    <source>
        <strain evidence="2">ATCC 43553</strain>
    </source>
</reference>
<name>D4XEW3_9BURK</name>
<dbReference type="SUPFAM" id="SSF81901">
    <property type="entry name" value="HCP-like"/>
    <property type="match status" value="1"/>
</dbReference>
<sequence>MSGQNSYHLTALGDTYAVRRVYLNKEEHFTEASTGASSSHASDKYRRPRLLPTSPFEVEALSLKGDLDAASWVTDTLLLVVDELPVSGVETVKDLRAKALEHFEGRDSKLTKNQKYDSYTRERFGKSYSDLVDQLRGQAIDRFKTAFDGILYVPEMESWRQPHLRDVVVGYEIAAEREVIAELIDLANCGHVHSQYLAALLLCFTQQGLTIQSIELLLQAHENKHPQALDALGRLLLAQDDFVGAVQAALIARQGQYPEAKRTIELVQRALTMAVLETPSGVVPAFAAVLGVLDSNYLELARKQFPEWFPSESDRAKALFHRLAGGSRHV</sequence>
<accession>D4XEW3</accession>
<protein>
    <submittedName>
        <fullName evidence="1">Uncharacterized protein</fullName>
    </submittedName>
</protein>
<dbReference type="HOGENOM" id="CLU_828144_0_0_4"/>
<dbReference type="OrthoDB" id="9157110at2"/>
<organism evidence="1 2">
    <name type="scientific">Achromobacter piechaudii ATCC 43553</name>
    <dbReference type="NCBI Taxonomy" id="742159"/>
    <lineage>
        <taxon>Bacteria</taxon>
        <taxon>Pseudomonadati</taxon>
        <taxon>Pseudomonadota</taxon>
        <taxon>Betaproteobacteria</taxon>
        <taxon>Burkholderiales</taxon>
        <taxon>Alcaligenaceae</taxon>
        <taxon>Achromobacter</taxon>
    </lineage>
</organism>
<comment type="caution">
    <text evidence="1">The sequence shown here is derived from an EMBL/GenBank/DDBJ whole genome shotgun (WGS) entry which is preliminary data.</text>
</comment>
<evidence type="ECO:0000313" key="2">
    <source>
        <dbReference type="Proteomes" id="UP000004510"/>
    </source>
</evidence>
<dbReference type="RefSeq" id="WP_006220103.1">
    <property type="nucleotide sequence ID" value="NZ_GG770409.1"/>
</dbReference>
<evidence type="ECO:0000313" key="1">
    <source>
        <dbReference type="EMBL" id="EFF74640.1"/>
    </source>
</evidence>
<gene>
    <name evidence="1" type="ORF">HMPREF0004_4010</name>
</gene>
<proteinExistence type="predicted"/>
<dbReference type="EMBL" id="ADMS01000094">
    <property type="protein sequence ID" value="EFF74640.1"/>
    <property type="molecule type" value="Genomic_DNA"/>
</dbReference>
<dbReference type="Proteomes" id="UP000004510">
    <property type="component" value="Unassembled WGS sequence"/>
</dbReference>